<keyword evidence="14" id="KW-1185">Reference proteome</keyword>
<dbReference type="RefSeq" id="XP_036361195.1">
    <property type="nucleotide sequence ID" value="XM_036505302.1"/>
</dbReference>
<keyword evidence="8" id="KW-0464">Manganese</keyword>
<comment type="subcellular location">
    <subcellularLocation>
        <location evidence="2">Cytoplasm</location>
    </subcellularLocation>
</comment>
<evidence type="ECO:0000313" key="15">
    <source>
        <dbReference type="RefSeq" id="XP_036361195.1"/>
    </source>
</evidence>
<evidence type="ECO:0000256" key="2">
    <source>
        <dbReference type="ARBA" id="ARBA00004496"/>
    </source>
</evidence>
<dbReference type="GO" id="GO:0005978">
    <property type="term" value="P:glycogen biosynthetic process"/>
    <property type="evidence" value="ECO:0007669"/>
    <property type="project" value="UniProtKB-KW"/>
</dbReference>
<dbReference type="FunFam" id="3.90.550.10:FF:000092">
    <property type="entry name" value="Glycogenin 2"/>
    <property type="match status" value="1"/>
</dbReference>
<proteinExistence type="inferred from homology"/>
<evidence type="ECO:0000256" key="1">
    <source>
        <dbReference type="ARBA" id="ARBA00001936"/>
    </source>
</evidence>
<evidence type="ECO:0000256" key="5">
    <source>
        <dbReference type="ARBA" id="ARBA00022723"/>
    </source>
</evidence>
<sequence length="356" mass="40496">MAEEGKEAFVTLATNDTYVLGCLVLGESLRRTKTQRKLVVLITKGVSECLRKNLKDVFDEVCEVDLISSHDYKNLQLLGRPDLNVTFTKLYCWKLTQYSKCVFLDADTLVLDCVDELFEKEELSAAPDPGWPDCFNSGVFVMQPNEETYKSLIQFAKTEGSFDGGDQGLLNLYFKDWATKDIKKHLPFVYNVVSQAFYSYLPAFKQFKQNVKIVHFLGAIKPWQHCYNAKTKKVTPLPNSGHDPDFLQRWWNIYMESVYPVIDHGKSEELKEFNLSTASPSFLPTSPSPPPLSRIALTGPIIGGDLSGHGQRAVMDEFEKRMAWEHGEIDYMGQDSFDNIQRKLDLNLNQNQSGSM</sequence>
<dbReference type="InterPro" id="IPR050587">
    <property type="entry name" value="GNT1/Glycosyltrans_8"/>
</dbReference>
<dbReference type="InterPro" id="IPR029044">
    <property type="entry name" value="Nucleotide-diphossugar_trans"/>
</dbReference>
<evidence type="ECO:0000256" key="10">
    <source>
        <dbReference type="ARBA" id="ARBA00038934"/>
    </source>
</evidence>
<dbReference type="CDD" id="cd02537">
    <property type="entry name" value="GT8_Glycogenin"/>
    <property type="match status" value="1"/>
</dbReference>
<keyword evidence="7" id="KW-0325">Glycoprotein</keyword>
<comment type="catalytic activity">
    <reaction evidence="12">
        <text>L-tyrosyl-[glycogenin] + UDP-alpha-D-glucose = alpha-D-glucosyl-L-tyrosyl-[glycogenin] + UDP + H(+)</text>
        <dbReference type="Rhea" id="RHEA:23360"/>
        <dbReference type="Rhea" id="RHEA-COMP:14604"/>
        <dbReference type="Rhea" id="RHEA-COMP:14605"/>
        <dbReference type="ChEBI" id="CHEBI:15378"/>
        <dbReference type="ChEBI" id="CHEBI:46858"/>
        <dbReference type="ChEBI" id="CHEBI:58223"/>
        <dbReference type="ChEBI" id="CHEBI:58885"/>
        <dbReference type="ChEBI" id="CHEBI:140573"/>
        <dbReference type="EC" id="2.4.1.186"/>
    </reaction>
</comment>
<keyword evidence="4" id="KW-0808">Transferase</keyword>
<dbReference type="GO" id="GO:0005737">
    <property type="term" value="C:cytoplasm"/>
    <property type="evidence" value="ECO:0007669"/>
    <property type="project" value="UniProtKB-SubCell"/>
</dbReference>
<dbReference type="AlphaFoldDB" id="A0A7E6F1P3"/>
<dbReference type="EC" id="2.4.1.186" evidence="10"/>
<evidence type="ECO:0000256" key="9">
    <source>
        <dbReference type="ARBA" id="ARBA00038162"/>
    </source>
</evidence>
<dbReference type="GO" id="GO:0008466">
    <property type="term" value="F:glycogenin glucosyltransferase activity"/>
    <property type="evidence" value="ECO:0007669"/>
    <property type="project" value="UniProtKB-EC"/>
</dbReference>
<dbReference type="Proteomes" id="UP000515154">
    <property type="component" value="Linkage group LG8"/>
</dbReference>
<accession>A0A7E6F1P3</accession>
<name>A0A7E6F1P3_9MOLL</name>
<comment type="function">
    <text evidence="13">Self-glucosylating initiator of glycogen synthesis. It catalyzes the formation of a short alpha (1,4)-glucosyl chain covalently attached via a glucose 1-O-tyrosyl linkage to internal tyrosine residues and these chains act as primers for the elongation reaction catalyzed by glycogen synthase.</text>
</comment>
<evidence type="ECO:0000256" key="8">
    <source>
        <dbReference type="ARBA" id="ARBA00023211"/>
    </source>
</evidence>
<dbReference type="PANTHER" id="PTHR11183">
    <property type="entry name" value="GLYCOGENIN SUBFAMILY MEMBER"/>
    <property type="match status" value="1"/>
</dbReference>
<dbReference type="Pfam" id="PF01501">
    <property type="entry name" value="Glyco_transf_8"/>
    <property type="match status" value="1"/>
</dbReference>
<organism evidence="14 15">
    <name type="scientific">Octopus sinensis</name>
    <name type="common">East Asian common octopus</name>
    <dbReference type="NCBI Taxonomy" id="2607531"/>
    <lineage>
        <taxon>Eukaryota</taxon>
        <taxon>Metazoa</taxon>
        <taxon>Spiralia</taxon>
        <taxon>Lophotrochozoa</taxon>
        <taxon>Mollusca</taxon>
        <taxon>Cephalopoda</taxon>
        <taxon>Coleoidea</taxon>
        <taxon>Octopodiformes</taxon>
        <taxon>Octopoda</taxon>
        <taxon>Incirrata</taxon>
        <taxon>Octopodidae</taxon>
        <taxon>Octopus</taxon>
    </lineage>
</organism>
<keyword evidence="3" id="KW-0963">Cytoplasm</keyword>
<dbReference type="Gene3D" id="3.90.550.10">
    <property type="entry name" value="Spore Coat Polysaccharide Biosynthesis Protein SpsA, Chain A"/>
    <property type="match status" value="1"/>
</dbReference>
<keyword evidence="6" id="KW-0320">Glycogen biosynthesis</keyword>
<evidence type="ECO:0000256" key="12">
    <source>
        <dbReference type="ARBA" id="ARBA00052293"/>
    </source>
</evidence>
<comment type="cofactor">
    <cofactor evidence="1">
        <name>Mn(2+)</name>
        <dbReference type="ChEBI" id="CHEBI:29035"/>
    </cofactor>
</comment>
<dbReference type="SUPFAM" id="SSF53448">
    <property type="entry name" value="Nucleotide-diphospho-sugar transferases"/>
    <property type="match status" value="1"/>
</dbReference>
<evidence type="ECO:0000313" key="14">
    <source>
        <dbReference type="Proteomes" id="UP000515154"/>
    </source>
</evidence>
<keyword evidence="5" id="KW-0479">Metal-binding</keyword>
<gene>
    <name evidence="15" type="primary">LOC115215187</name>
</gene>
<comment type="catalytic activity">
    <reaction evidence="11">
        <text>[1,4-alpha-D-glucosyl](n)-L-tyrosyl-[glycogenin] + UDP-alpha-D-glucose = [1,4-alpha-D-glucosyl](n+1)-L-tyrosyl-[glycogenin] + UDP + H(+)</text>
        <dbReference type="Rhea" id="RHEA:56560"/>
        <dbReference type="Rhea" id="RHEA-COMP:14606"/>
        <dbReference type="Rhea" id="RHEA-COMP:14607"/>
        <dbReference type="ChEBI" id="CHEBI:15378"/>
        <dbReference type="ChEBI" id="CHEBI:58223"/>
        <dbReference type="ChEBI" id="CHEBI:58885"/>
        <dbReference type="ChEBI" id="CHEBI:140574"/>
        <dbReference type="EC" id="2.4.1.186"/>
    </reaction>
</comment>
<dbReference type="GO" id="GO:0046872">
    <property type="term" value="F:metal ion binding"/>
    <property type="evidence" value="ECO:0007669"/>
    <property type="project" value="UniProtKB-KW"/>
</dbReference>
<reference evidence="15" key="1">
    <citation type="submission" date="2025-08" db="UniProtKB">
        <authorList>
            <consortium name="RefSeq"/>
        </authorList>
    </citation>
    <scope>IDENTIFICATION</scope>
</reference>
<dbReference type="InterPro" id="IPR002495">
    <property type="entry name" value="Glyco_trans_8"/>
</dbReference>
<evidence type="ECO:0000256" key="13">
    <source>
        <dbReference type="ARBA" id="ARBA00057883"/>
    </source>
</evidence>
<comment type="similarity">
    <text evidence="9">Belongs to the glycosyltransferase 8 family. Glycogenin subfamily.</text>
</comment>
<evidence type="ECO:0000256" key="7">
    <source>
        <dbReference type="ARBA" id="ARBA00023180"/>
    </source>
</evidence>
<evidence type="ECO:0000256" key="11">
    <source>
        <dbReference type="ARBA" id="ARBA00050886"/>
    </source>
</evidence>
<evidence type="ECO:0000256" key="4">
    <source>
        <dbReference type="ARBA" id="ARBA00022679"/>
    </source>
</evidence>
<protein>
    <recommendedName>
        <fullName evidence="10">glycogenin glucosyltransferase</fullName>
        <ecNumber evidence="10">2.4.1.186</ecNumber>
    </recommendedName>
</protein>
<evidence type="ECO:0000256" key="3">
    <source>
        <dbReference type="ARBA" id="ARBA00022490"/>
    </source>
</evidence>
<evidence type="ECO:0000256" key="6">
    <source>
        <dbReference type="ARBA" id="ARBA00023056"/>
    </source>
</evidence>